<protein>
    <submittedName>
        <fullName evidence="1">Uncharacterized protein</fullName>
    </submittedName>
</protein>
<comment type="caution">
    <text evidence="1">The sequence shown here is derived from an EMBL/GenBank/DDBJ whole genome shotgun (WGS) entry which is preliminary data.</text>
</comment>
<reference evidence="2" key="1">
    <citation type="submission" date="2018-06" db="EMBL/GenBank/DDBJ databases">
        <authorList>
            <person name="Khan S.A."/>
        </authorList>
    </citation>
    <scope>NUCLEOTIDE SEQUENCE [LARGE SCALE GENOMIC DNA]</scope>
    <source>
        <strain evidence="2">DB-1506</strain>
    </source>
</reference>
<dbReference type="EMBL" id="QLIX01000021">
    <property type="protein sequence ID" value="RAI57081.1"/>
    <property type="molecule type" value="Genomic_DNA"/>
</dbReference>
<keyword evidence="2" id="KW-1185">Reference proteome</keyword>
<dbReference type="AlphaFoldDB" id="A0A327M1G0"/>
<accession>A0A327M1G0</accession>
<name>A0A327M1G0_9PROT</name>
<evidence type="ECO:0000313" key="2">
    <source>
        <dbReference type="Proteomes" id="UP000249065"/>
    </source>
</evidence>
<proteinExistence type="predicted"/>
<gene>
    <name evidence="1" type="ORF">DOO78_20685</name>
</gene>
<evidence type="ECO:0000313" key="1">
    <source>
        <dbReference type="EMBL" id="RAI57081.1"/>
    </source>
</evidence>
<sequence>MLYGIEPLGPGQHRQTHLVAGARLPWVRRAVMASPRPMARPTSQMALRLARWSATAAGAAGRTARLDTARFQQLAGGSEACPA</sequence>
<organism evidence="1 2">
    <name type="scientific">Roseicella frigidaeris</name>
    <dbReference type="NCBI Taxonomy" id="2230885"/>
    <lineage>
        <taxon>Bacteria</taxon>
        <taxon>Pseudomonadati</taxon>
        <taxon>Pseudomonadota</taxon>
        <taxon>Alphaproteobacteria</taxon>
        <taxon>Acetobacterales</taxon>
        <taxon>Roseomonadaceae</taxon>
        <taxon>Roseicella</taxon>
    </lineage>
</organism>
<dbReference type="Proteomes" id="UP000249065">
    <property type="component" value="Unassembled WGS sequence"/>
</dbReference>